<keyword evidence="3" id="KW-1185">Reference proteome</keyword>
<evidence type="ECO:0000313" key="3">
    <source>
        <dbReference type="Proteomes" id="UP000294616"/>
    </source>
</evidence>
<accession>A0A4R1M4X5</accession>
<sequence>MKRYKFKLIAIMLSSLSFFLILEATNAQNLPKVQESSVHAPSNIKIDGKLNEWNNGLQAYNPINRIFYTVSNDNEKLYLTIHTDDYYAVTKITSGGITFTTSLSTQKNNNEKAKDINNIAILYPIKVKPVQKGMQPQSDLIGDALWNTYLEYNVDTVQYKKQIDSLMNIANNEINLQYKGIQVTGIPEVTDNPVSIYNLLGIQVAAAFDYKLAFTYELAIPLKYLMLSEQNQPFSYNIKLSDQNSVLPPNEMPAPIFVGTSDPNVLYTQSTTDLWGEYTLK</sequence>
<feature type="chain" id="PRO_5020916282" evidence="1">
    <location>
        <begin position="30"/>
        <end position="281"/>
    </location>
</feature>
<proteinExistence type="predicted"/>
<organism evidence="2 3">
    <name type="scientific">Albibacterium bauzanense</name>
    <dbReference type="NCBI Taxonomy" id="653929"/>
    <lineage>
        <taxon>Bacteria</taxon>
        <taxon>Pseudomonadati</taxon>
        <taxon>Bacteroidota</taxon>
        <taxon>Sphingobacteriia</taxon>
        <taxon>Sphingobacteriales</taxon>
        <taxon>Sphingobacteriaceae</taxon>
        <taxon>Albibacterium</taxon>
    </lineage>
</organism>
<evidence type="ECO:0000256" key="1">
    <source>
        <dbReference type="SAM" id="SignalP"/>
    </source>
</evidence>
<evidence type="ECO:0000313" key="2">
    <source>
        <dbReference type="EMBL" id="TCK84783.1"/>
    </source>
</evidence>
<name>A0A4R1M4X5_9SPHI</name>
<keyword evidence="1" id="KW-0732">Signal</keyword>
<dbReference type="RefSeq" id="WP_132220423.1">
    <property type="nucleotide sequence ID" value="NZ_SMGO01000001.1"/>
</dbReference>
<dbReference type="OrthoDB" id="1523672at2"/>
<protein>
    <submittedName>
        <fullName evidence="2">Uncharacterized protein</fullName>
    </submittedName>
</protein>
<dbReference type="EMBL" id="SMGO01000001">
    <property type="protein sequence ID" value="TCK84783.1"/>
    <property type="molecule type" value="Genomic_DNA"/>
</dbReference>
<reference evidence="2 3" key="1">
    <citation type="submission" date="2019-03" db="EMBL/GenBank/DDBJ databases">
        <title>Genomic Encyclopedia of Archaeal and Bacterial Type Strains, Phase II (KMG-II): from individual species to whole genera.</title>
        <authorList>
            <person name="Goeker M."/>
        </authorList>
    </citation>
    <scope>NUCLEOTIDE SEQUENCE [LARGE SCALE GENOMIC DNA]</scope>
    <source>
        <strain evidence="2 3">DSM 22554</strain>
    </source>
</reference>
<dbReference type="Proteomes" id="UP000294616">
    <property type="component" value="Unassembled WGS sequence"/>
</dbReference>
<comment type="caution">
    <text evidence="2">The sequence shown here is derived from an EMBL/GenBank/DDBJ whole genome shotgun (WGS) entry which is preliminary data.</text>
</comment>
<gene>
    <name evidence="2" type="ORF">C8N28_0076</name>
</gene>
<feature type="signal peptide" evidence="1">
    <location>
        <begin position="1"/>
        <end position="29"/>
    </location>
</feature>
<dbReference type="AlphaFoldDB" id="A0A4R1M4X5"/>